<dbReference type="RefSeq" id="WP_271205844.1">
    <property type="nucleotide sequence ID" value="NZ_BSFK01000016.1"/>
</dbReference>
<keyword evidence="1" id="KW-0804">Transcription</keyword>
<name>A0A9W6N4D6_9HYPH</name>
<organism evidence="3 4">
    <name type="scientific">Methylopila jiangsuensis</name>
    <dbReference type="NCBI Taxonomy" id="586230"/>
    <lineage>
        <taxon>Bacteria</taxon>
        <taxon>Pseudomonadati</taxon>
        <taxon>Pseudomonadota</taxon>
        <taxon>Alphaproteobacteria</taxon>
        <taxon>Hyphomicrobiales</taxon>
        <taxon>Methylopilaceae</taxon>
        <taxon>Methylopila</taxon>
    </lineage>
</organism>
<evidence type="ECO:0000259" key="2">
    <source>
        <dbReference type="Pfam" id="PF02357"/>
    </source>
</evidence>
<gene>
    <name evidence="3" type="ORF">GCM10008171_32780</name>
</gene>
<dbReference type="InterPro" id="IPR036735">
    <property type="entry name" value="NGN_dom_sf"/>
</dbReference>
<feature type="domain" description="NusG-like N-terminal" evidence="2">
    <location>
        <begin position="45"/>
        <end position="139"/>
    </location>
</feature>
<reference evidence="3" key="2">
    <citation type="submission" date="2023-01" db="EMBL/GenBank/DDBJ databases">
        <authorList>
            <person name="Sun Q."/>
            <person name="Evtushenko L."/>
        </authorList>
    </citation>
    <scope>NUCLEOTIDE SEQUENCE</scope>
    <source>
        <strain evidence="3">VKM B-2555</strain>
    </source>
</reference>
<comment type="caution">
    <text evidence="3">The sequence shown here is derived from an EMBL/GenBank/DDBJ whole genome shotgun (WGS) entry which is preliminary data.</text>
</comment>
<dbReference type="SUPFAM" id="SSF82679">
    <property type="entry name" value="N-utilization substance G protein NusG, N-terminal domain"/>
    <property type="match status" value="1"/>
</dbReference>
<dbReference type="Proteomes" id="UP001143364">
    <property type="component" value="Unassembled WGS sequence"/>
</dbReference>
<dbReference type="AlphaFoldDB" id="A0A9W6N4D6"/>
<evidence type="ECO:0000313" key="4">
    <source>
        <dbReference type="Proteomes" id="UP001143364"/>
    </source>
</evidence>
<sequence length="219" mass="24483">MHSATRRTTYRDRKAEERRAAIEAEADRRRLARELSLSRERPGMGWYALFTNPMRERSVEVRAIEAGFCAYVPEGSIWTKPQRSTDYVRRERCALPRYVFVAEPNGRPVDWFFLRRIDGVHGALGNEGRPLMLRPGAISLLRAMEAAGEFNFNKDPSAPPPPVATYVRGDKITIKSGPLAGFTGPAVAASDRHGVDIEVLLFGRATITRVPLDFIAEAA</sequence>
<dbReference type="Gene3D" id="3.30.70.940">
    <property type="entry name" value="NusG, N-terminal domain"/>
    <property type="match status" value="1"/>
</dbReference>
<dbReference type="Pfam" id="PF02357">
    <property type="entry name" value="NusG"/>
    <property type="match status" value="1"/>
</dbReference>
<dbReference type="InterPro" id="IPR014722">
    <property type="entry name" value="Rib_uL2_dom2"/>
</dbReference>
<evidence type="ECO:0000313" key="3">
    <source>
        <dbReference type="EMBL" id="GLK78024.1"/>
    </source>
</evidence>
<reference evidence="3" key="1">
    <citation type="journal article" date="2014" name="Int. J. Syst. Evol. Microbiol.">
        <title>Complete genome sequence of Corynebacterium casei LMG S-19264T (=DSM 44701T), isolated from a smear-ripened cheese.</title>
        <authorList>
            <consortium name="US DOE Joint Genome Institute (JGI-PGF)"/>
            <person name="Walter F."/>
            <person name="Albersmeier A."/>
            <person name="Kalinowski J."/>
            <person name="Ruckert C."/>
        </authorList>
    </citation>
    <scope>NUCLEOTIDE SEQUENCE</scope>
    <source>
        <strain evidence="3">VKM B-2555</strain>
    </source>
</reference>
<dbReference type="Gene3D" id="2.30.30.30">
    <property type="match status" value="1"/>
</dbReference>
<evidence type="ECO:0000256" key="1">
    <source>
        <dbReference type="ARBA" id="ARBA00023163"/>
    </source>
</evidence>
<keyword evidence="4" id="KW-1185">Reference proteome</keyword>
<dbReference type="GO" id="GO:0006354">
    <property type="term" value="P:DNA-templated transcription elongation"/>
    <property type="evidence" value="ECO:0007669"/>
    <property type="project" value="InterPro"/>
</dbReference>
<dbReference type="InterPro" id="IPR006645">
    <property type="entry name" value="NGN-like_dom"/>
</dbReference>
<dbReference type="CDD" id="cd06091">
    <property type="entry name" value="KOW_NusG"/>
    <property type="match status" value="1"/>
</dbReference>
<accession>A0A9W6N4D6</accession>
<protein>
    <recommendedName>
        <fullName evidence="2">NusG-like N-terminal domain-containing protein</fullName>
    </recommendedName>
</protein>
<dbReference type="EMBL" id="BSFK01000016">
    <property type="protein sequence ID" value="GLK78024.1"/>
    <property type="molecule type" value="Genomic_DNA"/>
</dbReference>
<proteinExistence type="predicted"/>